<organism evidence="2">
    <name type="scientific">Lotharella oceanica</name>
    <dbReference type="NCBI Taxonomy" id="641309"/>
    <lineage>
        <taxon>Eukaryota</taxon>
        <taxon>Sar</taxon>
        <taxon>Rhizaria</taxon>
        <taxon>Cercozoa</taxon>
        <taxon>Chlorarachniophyceae</taxon>
        <taxon>Lotharella</taxon>
    </lineage>
</organism>
<protein>
    <submittedName>
        <fullName evidence="2">Uncharacterized protein</fullName>
    </submittedName>
</protein>
<sequence length="230" mass="26148">MKLTAIASLVALQSSFATRTFRSGSSGRATALDYDKHSQTIHLNQTTHRARAGEESCPQGGPYLCTYPGPYVTKAKDFTCYDIPSDFSWMNRMSFSIVPLREDSHCLVMVADSRQRIKSYDDFFALIRLRNGKFEVRDGTKYAYDEKLEYTKGRTYDVEVYISHDRNDYKGDYDVEVFTQLGAFESFSVAKHYNFRNTARLASDSGKICFRSPGKWADCAVANLQVYGLN</sequence>
<accession>A0A7S2TXD7</accession>
<name>A0A7S2TXD7_9EUKA</name>
<evidence type="ECO:0000313" key="2">
    <source>
        <dbReference type="EMBL" id="CAD9771138.1"/>
    </source>
</evidence>
<dbReference type="EMBL" id="HBHP01024410">
    <property type="protein sequence ID" value="CAD9771138.1"/>
    <property type="molecule type" value="Transcribed_RNA"/>
</dbReference>
<evidence type="ECO:0000256" key="1">
    <source>
        <dbReference type="SAM" id="SignalP"/>
    </source>
</evidence>
<feature type="signal peptide" evidence="1">
    <location>
        <begin position="1"/>
        <end position="17"/>
    </location>
</feature>
<feature type="chain" id="PRO_5030516213" evidence="1">
    <location>
        <begin position="18"/>
        <end position="230"/>
    </location>
</feature>
<gene>
    <name evidence="2" type="ORF">LSP00402_LOCUS15128</name>
</gene>
<proteinExistence type="predicted"/>
<dbReference type="AlphaFoldDB" id="A0A7S2TXD7"/>
<reference evidence="2" key="1">
    <citation type="submission" date="2021-01" db="EMBL/GenBank/DDBJ databases">
        <authorList>
            <person name="Corre E."/>
            <person name="Pelletier E."/>
            <person name="Niang G."/>
            <person name="Scheremetjew M."/>
            <person name="Finn R."/>
            <person name="Kale V."/>
            <person name="Holt S."/>
            <person name="Cochrane G."/>
            <person name="Meng A."/>
            <person name="Brown T."/>
            <person name="Cohen L."/>
        </authorList>
    </citation>
    <scope>NUCLEOTIDE SEQUENCE</scope>
    <source>
        <strain evidence="2">CCMP622</strain>
    </source>
</reference>
<keyword evidence="1" id="KW-0732">Signal</keyword>